<dbReference type="AlphaFoldDB" id="A0A2U2HPM4"/>
<dbReference type="Gene3D" id="3.40.50.1820">
    <property type="entry name" value="alpha/beta hydrolase"/>
    <property type="match status" value="1"/>
</dbReference>
<protein>
    <submittedName>
        <fullName evidence="3">Alpha/beta hydrolase</fullName>
    </submittedName>
</protein>
<reference evidence="3 4" key="1">
    <citation type="submission" date="2018-04" db="EMBL/GenBank/DDBJ databases">
        <title>Massilia violaceinigra sp. nov., a novel purple-pigmented bacterium isolated from Tianshan glacier, Xinjiang, China.</title>
        <authorList>
            <person name="Wang H."/>
        </authorList>
    </citation>
    <scope>NUCLEOTIDE SEQUENCE [LARGE SCALE GENOMIC DNA]</scope>
    <source>
        <strain evidence="3 4">B448-2</strain>
    </source>
</reference>
<keyword evidence="1 3" id="KW-0378">Hydrolase</keyword>
<evidence type="ECO:0000256" key="1">
    <source>
        <dbReference type="ARBA" id="ARBA00022801"/>
    </source>
</evidence>
<sequence>MGGAAAAPAPMTLDDYLKLSGPGPTATLAYGAAPSQYAELFRPAGAGPFPVVVLIHGGCWTVQYGGIAQMRNVAGALAAQGIAVWNVEYRRVDEEGGGYPGTYLDINAALDKLGSEAANYQLDTDRVLAMGHSAGGQLAQWLVGRARIPATSPLFQSAPFTVREVISLGGLADLRHEQALINKSCGRELAQLAGEPSAARPDVFADTNAAELVPNGSRTVLITGALDTISPPRAAYAYAARAQAAGDQARVVILPDASHYDEIAASSPAWKLILPEIRKALRMDRR</sequence>
<dbReference type="InterPro" id="IPR029058">
    <property type="entry name" value="AB_hydrolase_fold"/>
</dbReference>
<organism evidence="3 4">
    <name type="scientific">Massilia glaciei</name>
    <dbReference type="NCBI Taxonomy" id="1524097"/>
    <lineage>
        <taxon>Bacteria</taxon>
        <taxon>Pseudomonadati</taxon>
        <taxon>Pseudomonadota</taxon>
        <taxon>Betaproteobacteria</taxon>
        <taxon>Burkholderiales</taxon>
        <taxon>Oxalobacteraceae</taxon>
        <taxon>Telluria group</taxon>
        <taxon>Massilia</taxon>
    </lineage>
</organism>
<dbReference type="Pfam" id="PF20434">
    <property type="entry name" value="BD-FAE"/>
    <property type="match status" value="1"/>
</dbReference>
<accession>A0A2U2HPM4</accession>
<gene>
    <name evidence="3" type="ORF">C7C56_006920</name>
</gene>
<evidence type="ECO:0000313" key="3">
    <source>
        <dbReference type="EMBL" id="PWF49386.1"/>
    </source>
</evidence>
<comment type="caution">
    <text evidence="3">The sequence shown here is derived from an EMBL/GenBank/DDBJ whole genome shotgun (WGS) entry which is preliminary data.</text>
</comment>
<dbReference type="EMBL" id="PXWF02000092">
    <property type="protein sequence ID" value="PWF49386.1"/>
    <property type="molecule type" value="Genomic_DNA"/>
</dbReference>
<keyword evidence="4" id="KW-1185">Reference proteome</keyword>
<dbReference type="SUPFAM" id="SSF53474">
    <property type="entry name" value="alpha/beta-Hydrolases"/>
    <property type="match status" value="1"/>
</dbReference>
<feature type="domain" description="BD-FAE-like" evidence="2">
    <location>
        <begin position="45"/>
        <end position="232"/>
    </location>
</feature>
<name>A0A2U2HPM4_9BURK</name>
<dbReference type="Proteomes" id="UP000241421">
    <property type="component" value="Unassembled WGS sequence"/>
</dbReference>
<dbReference type="PANTHER" id="PTHR48081:SF33">
    <property type="entry name" value="KYNURENINE FORMAMIDASE"/>
    <property type="match status" value="1"/>
</dbReference>
<evidence type="ECO:0000259" key="2">
    <source>
        <dbReference type="Pfam" id="PF20434"/>
    </source>
</evidence>
<evidence type="ECO:0000313" key="4">
    <source>
        <dbReference type="Proteomes" id="UP000241421"/>
    </source>
</evidence>
<dbReference type="GO" id="GO:0016787">
    <property type="term" value="F:hydrolase activity"/>
    <property type="evidence" value="ECO:0007669"/>
    <property type="project" value="UniProtKB-KW"/>
</dbReference>
<proteinExistence type="predicted"/>
<dbReference type="PANTHER" id="PTHR48081">
    <property type="entry name" value="AB HYDROLASE SUPERFAMILY PROTEIN C4A8.06C"/>
    <property type="match status" value="1"/>
</dbReference>
<dbReference type="InterPro" id="IPR050300">
    <property type="entry name" value="GDXG_lipolytic_enzyme"/>
</dbReference>
<dbReference type="InterPro" id="IPR049492">
    <property type="entry name" value="BD-FAE-like_dom"/>
</dbReference>
<dbReference type="OrthoDB" id="255603at2"/>